<feature type="compositionally biased region" description="Basic and acidic residues" evidence="1">
    <location>
        <begin position="123"/>
        <end position="133"/>
    </location>
</feature>
<feature type="region of interest" description="Disordered" evidence="1">
    <location>
        <begin position="19"/>
        <end position="40"/>
    </location>
</feature>
<sequence>MKIGLESVDKLDAIAIIPSDPSCDDSSSVKPEDSDIGLEVTKDKEADVMIFVVKRVELGEGEETEGEETEGEEPEDVGWPGGTGKIILLEDIVDGSSVGGIILLVDSDEDGEGLGEVGASCPKVDEKGTKLLEGEDDGGATVGEMTINDDEGCGENVLIPSPGNGLDEKDEEINSSEELELDISLGVEEGGNDDKENGPVLGIFNVEYRVSLEILDKDVRSLEEDKARVGLIEGNAGVEVPEDTAEEKVAKENCE</sequence>
<gene>
    <name evidence="2" type="ORF">JR316_001040</name>
</gene>
<reference evidence="2" key="1">
    <citation type="submission" date="2021-02" db="EMBL/GenBank/DDBJ databases">
        <title>Psilocybe cubensis genome.</title>
        <authorList>
            <person name="Mckernan K.J."/>
            <person name="Crawford S."/>
            <person name="Trippe A."/>
            <person name="Kane L.T."/>
            <person name="Mclaughlin S."/>
        </authorList>
    </citation>
    <scope>NUCLEOTIDE SEQUENCE [LARGE SCALE GENOMIC DNA]</scope>
    <source>
        <strain evidence="2">MGC-MH-2018</strain>
    </source>
</reference>
<proteinExistence type="predicted"/>
<organism evidence="2">
    <name type="scientific">Psilocybe cubensis</name>
    <name type="common">Psychedelic mushroom</name>
    <name type="synonym">Stropharia cubensis</name>
    <dbReference type="NCBI Taxonomy" id="181762"/>
    <lineage>
        <taxon>Eukaryota</taxon>
        <taxon>Fungi</taxon>
        <taxon>Dikarya</taxon>
        <taxon>Basidiomycota</taxon>
        <taxon>Agaricomycotina</taxon>
        <taxon>Agaricomycetes</taxon>
        <taxon>Agaricomycetidae</taxon>
        <taxon>Agaricales</taxon>
        <taxon>Agaricineae</taxon>
        <taxon>Strophariaceae</taxon>
        <taxon>Psilocybe</taxon>
    </lineage>
</organism>
<feature type="region of interest" description="Disordered" evidence="1">
    <location>
        <begin position="57"/>
        <end position="83"/>
    </location>
</feature>
<evidence type="ECO:0000256" key="1">
    <source>
        <dbReference type="SAM" id="MobiDB-lite"/>
    </source>
</evidence>
<protein>
    <submittedName>
        <fullName evidence="2">Uncharacterized protein</fullName>
    </submittedName>
</protein>
<dbReference type="EMBL" id="JAFIQS010000001">
    <property type="protein sequence ID" value="KAG5174381.1"/>
    <property type="molecule type" value="Genomic_DNA"/>
</dbReference>
<comment type="caution">
    <text evidence="2">The sequence shown here is derived from an EMBL/GenBank/DDBJ whole genome shotgun (WGS) entry which is preliminary data.</text>
</comment>
<feature type="compositionally biased region" description="Acidic residues" evidence="1">
    <location>
        <begin position="59"/>
        <end position="76"/>
    </location>
</feature>
<accession>A0A8H8CQT5</accession>
<name>A0A8H8CQT5_PSICU</name>
<dbReference type="AlphaFoldDB" id="A0A8H8CQT5"/>
<feature type="region of interest" description="Disordered" evidence="1">
    <location>
        <begin position="114"/>
        <end position="141"/>
    </location>
</feature>
<evidence type="ECO:0000313" key="2">
    <source>
        <dbReference type="EMBL" id="KAG5174381.1"/>
    </source>
</evidence>
<feature type="compositionally biased region" description="Low complexity" evidence="1">
    <location>
        <begin position="19"/>
        <end position="28"/>
    </location>
</feature>